<dbReference type="SUPFAM" id="SSF53474">
    <property type="entry name" value="alpha/beta-Hydrolases"/>
    <property type="match status" value="1"/>
</dbReference>
<keyword evidence="4" id="KW-1185">Reference proteome</keyword>
<accession>A0A163JUY0</accession>
<dbReference type="InterPro" id="IPR013094">
    <property type="entry name" value="AB_hydrolase_3"/>
</dbReference>
<gene>
    <name evidence="3" type="primary">ABSGL_10772.1 scaffold 12033</name>
</gene>
<proteinExistence type="predicted"/>
<evidence type="ECO:0000259" key="2">
    <source>
        <dbReference type="Pfam" id="PF07859"/>
    </source>
</evidence>
<dbReference type="GO" id="GO:0016787">
    <property type="term" value="F:hydrolase activity"/>
    <property type="evidence" value="ECO:0007669"/>
    <property type="project" value="UniProtKB-KW"/>
</dbReference>
<sequence length="342" mass="37101">MTRETCASAAPATPVYKEVIAYIKNSPISLADDDILEKRHLLNNPPSADNLPEVAPLETKVIPTSAENGTGTVTITLVRPKGTENDTLPLAIYLHGGGWFLGSFKVSEKFIKDVVVHAHIAVAYVEYTLSPDVKYPVALEECYSSTLWLHENASSINVDPSKITIFGDSAGGNLSAAVTLLLKQRGHGSLLKSQILLYPATAHDRDDYDSYHAYGNGGYILTIPELTVMASFYHEEQYKLADGRNPGPKSALNAPLLATDDELKDLPPCLTITAECDLLRDEGEHYTRRLTDAGVETCTVRVIGAVHGFFTLAPISTPGDPSTETTPQYRQSLGLIANYLKA</sequence>
<reference evidence="3" key="1">
    <citation type="submission" date="2016-04" db="EMBL/GenBank/DDBJ databases">
        <authorList>
            <person name="Evans L.H."/>
            <person name="Alamgir A."/>
            <person name="Owens N."/>
            <person name="Weber N.D."/>
            <person name="Virtaneva K."/>
            <person name="Barbian K."/>
            <person name="Babar A."/>
            <person name="Rosenke K."/>
        </authorList>
    </citation>
    <scope>NUCLEOTIDE SEQUENCE [LARGE SCALE GENOMIC DNA]</scope>
    <source>
        <strain evidence="3">CBS 101.48</strain>
    </source>
</reference>
<dbReference type="OrthoDB" id="408631at2759"/>
<evidence type="ECO:0000313" key="3">
    <source>
        <dbReference type="EMBL" id="SAM04906.1"/>
    </source>
</evidence>
<evidence type="ECO:0000313" key="4">
    <source>
        <dbReference type="Proteomes" id="UP000078561"/>
    </source>
</evidence>
<dbReference type="Pfam" id="PF07859">
    <property type="entry name" value="Abhydrolase_3"/>
    <property type="match status" value="1"/>
</dbReference>
<dbReference type="EMBL" id="LT554417">
    <property type="protein sequence ID" value="SAM04906.1"/>
    <property type="molecule type" value="Genomic_DNA"/>
</dbReference>
<dbReference type="Proteomes" id="UP000078561">
    <property type="component" value="Unassembled WGS sequence"/>
</dbReference>
<dbReference type="STRING" id="4829.A0A163JUY0"/>
<name>A0A163JUY0_ABSGL</name>
<feature type="domain" description="Alpha/beta hydrolase fold-3" evidence="2">
    <location>
        <begin position="92"/>
        <end position="310"/>
    </location>
</feature>
<dbReference type="Gene3D" id="3.40.50.1820">
    <property type="entry name" value="alpha/beta hydrolase"/>
    <property type="match status" value="1"/>
</dbReference>
<dbReference type="AlphaFoldDB" id="A0A163JUY0"/>
<dbReference type="ESTHER" id="absgl-a0a163juy0">
    <property type="family name" value="Hormone-sensitive_lipase_like"/>
</dbReference>
<evidence type="ECO:0000256" key="1">
    <source>
        <dbReference type="ARBA" id="ARBA00022801"/>
    </source>
</evidence>
<protein>
    <recommendedName>
        <fullName evidence="2">Alpha/beta hydrolase fold-3 domain-containing protein</fullName>
    </recommendedName>
</protein>
<dbReference type="PANTHER" id="PTHR48081">
    <property type="entry name" value="AB HYDROLASE SUPERFAMILY PROTEIN C4A8.06C"/>
    <property type="match status" value="1"/>
</dbReference>
<dbReference type="PANTHER" id="PTHR48081:SF8">
    <property type="entry name" value="ALPHA_BETA HYDROLASE FOLD-3 DOMAIN-CONTAINING PROTEIN-RELATED"/>
    <property type="match status" value="1"/>
</dbReference>
<dbReference type="InterPro" id="IPR050300">
    <property type="entry name" value="GDXG_lipolytic_enzyme"/>
</dbReference>
<dbReference type="FunCoup" id="A0A163JUY0">
    <property type="interactions" value="131"/>
</dbReference>
<dbReference type="InterPro" id="IPR029058">
    <property type="entry name" value="AB_hydrolase_fold"/>
</dbReference>
<dbReference type="OMA" id="CRNAVET"/>
<organism evidence="3">
    <name type="scientific">Absidia glauca</name>
    <name type="common">Pin mould</name>
    <dbReference type="NCBI Taxonomy" id="4829"/>
    <lineage>
        <taxon>Eukaryota</taxon>
        <taxon>Fungi</taxon>
        <taxon>Fungi incertae sedis</taxon>
        <taxon>Mucoromycota</taxon>
        <taxon>Mucoromycotina</taxon>
        <taxon>Mucoromycetes</taxon>
        <taxon>Mucorales</taxon>
        <taxon>Cunninghamellaceae</taxon>
        <taxon>Absidia</taxon>
    </lineage>
</organism>
<dbReference type="InParanoid" id="A0A163JUY0"/>
<keyword evidence="1" id="KW-0378">Hydrolase</keyword>